<dbReference type="PANTHER" id="PTHR22683:SF41">
    <property type="entry name" value="DNA TRANSLOCASE FTSK"/>
    <property type="match status" value="1"/>
</dbReference>
<evidence type="ECO:0000256" key="5">
    <source>
        <dbReference type="ARBA" id="ARBA00022692"/>
    </source>
</evidence>
<dbReference type="GO" id="GO:0003677">
    <property type="term" value="F:DNA binding"/>
    <property type="evidence" value="ECO:0007669"/>
    <property type="project" value="UniProtKB-KW"/>
</dbReference>
<evidence type="ECO:0000313" key="18">
    <source>
        <dbReference type="Proteomes" id="UP000245627"/>
    </source>
</evidence>
<dbReference type="Gene3D" id="3.30.980.40">
    <property type="match status" value="1"/>
</dbReference>
<sequence length="892" mass="99138">MAKGNSFKSGNTDTGGARRAKSTTSSYTPKKTTRTFRKIDFTEGQQKVMKVFGLFLLITSGLFAVAFISYLFTWKADQSYIYVTNGGWNTLFSSSEEVLDEALEIPVIENKLGKFGALLANQFIFEWFGVASFLFILILFVVGYRLLYLRSLLPVGKTILYSLIAIIFTSLTLGFLQDFITDTPHILEGKFGYWTNQILTLQIGTAGVAGILIFVLLAALILIYNYDLKISFQSARSPEEEAYDDGEETDDDLDNERLDRPTATNSFIEDRSISRERIVQQPRANAVEKDSLEQHQQENPTWEPELSTPKEKNTLRSEAQSGTISFDVVDTHTPEPTIPATNEADAIALSVEPDLSFEIEEADDEELALTVEAVKEEKAVEASDLVKQFGEYDPKLDLSGYQHPPLDLLKDYGTGKITINQQELEANKNKIVDTLRNYSIEIEHIKATIGPTVTLYEIIPKPGVRISRIKNLEDDIALSLAALGIRIIAPMPGKGTIGIEVPNSNPEMVSMRSVIATEKFQKTDMDLPIALGKTISNEVYIADLAKMPHLLVAGATGQGKSVGINAILTSLLYKRHPAELKFVLVDPKKVELSLFKKIERHFLAKLPGEDDAIITDTKKVINTLNSLCIEMDQRYDLLKNGHVRNLKEYNAKFVGRRLNPEEGHRFLPFIVLIVDEFADLMMTAGKEVETPIARLAQLARAVGIHLVIATQRPSVNIITGTIKANFPARLAFRVLSKVDSRTILDSGGADQLIGRGDMLLATGSELIRIQCAFVDTPEVDQVSDFIGGQRGYPSAHYLPEYVDENGEGSGLADFDLSDRDALFEDAARLIVMHQQGSTSLIQRKLKLGYNRAGRIIDQLEAAGIVGQFEGSKAREVLYPDEYSLEQYLETLR</sequence>
<dbReference type="CDD" id="cd01127">
    <property type="entry name" value="TrwB_TraG_TraD_VirD4"/>
    <property type="match status" value="1"/>
</dbReference>
<evidence type="ECO:0000256" key="9">
    <source>
        <dbReference type="ARBA" id="ARBA00022989"/>
    </source>
</evidence>
<evidence type="ECO:0000256" key="11">
    <source>
        <dbReference type="ARBA" id="ARBA00023136"/>
    </source>
</evidence>
<feature type="compositionally biased region" description="Polar residues" evidence="14">
    <location>
        <begin position="1"/>
        <end position="14"/>
    </location>
</feature>
<keyword evidence="5 15" id="KW-0812">Transmembrane</keyword>
<evidence type="ECO:0000313" key="17">
    <source>
        <dbReference type="EMBL" id="PVH24893.1"/>
    </source>
</evidence>
<dbReference type="InterPro" id="IPR050206">
    <property type="entry name" value="FtsK/SpoIIIE/SftA"/>
</dbReference>
<gene>
    <name evidence="17" type="ORF">DC487_12315</name>
</gene>
<keyword evidence="12" id="KW-0131">Cell cycle</keyword>
<dbReference type="EMBL" id="QDKG01000004">
    <property type="protein sequence ID" value="PVH24893.1"/>
    <property type="molecule type" value="Genomic_DNA"/>
</dbReference>
<comment type="caution">
    <text evidence="17">The sequence shown here is derived from an EMBL/GenBank/DDBJ whole genome shotgun (WGS) entry which is preliminary data.</text>
</comment>
<dbReference type="SMART" id="SM00843">
    <property type="entry name" value="Ftsk_gamma"/>
    <property type="match status" value="1"/>
</dbReference>
<dbReference type="GO" id="GO:0051301">
    <property type="term" value="P:cell division"/>
    <property type="evidence" value="ECO:0007669"/>
    <property type="project" value="UniProtKB-KW"/>
</dbReference>
<feature type="transmembrane region" description="Helical" evidence="15">
    <location>
        <begin position="159"/>
        <end position="180"/>
    </location>
</feature>
<organism evidence="17 18">
    <name type="scientific">Sphingobacterium corticibacter</name>
    <dbReference type="NCBI Taxonomy" id="2171749"/>
    <lineage>
        <taxon>Bacteria</taxon>
        <taxon>Pseudomonadati</taxon>
        <taxon>Bacteroidota</taxon>
        <taxon>Sphingobacteriia</taxon>
        <taxon>Sphingobacteriales</taxon>
        <taxon>Sphingobacteriaceae</taxon>
        <taxon>Sphingobacterium</taxon>
    </lineage>
</organism>
<protein>
    <submittedName>
        <fullName evidence="17">Cell division protein FtsK</fullName>
    </submittedName>
</protein>
<evidence type="ECO:0000256" key="14">
    <source>
        <dbReference type="SAM" id="MobiDB-lite"/>
    </source>
</evidence>
<evidence type="ECO:0000256" key="2">
    <source>
        <dbReference type="ARBA" id="ARBA00006474"/>
    </source>
</evidence>
<dbReference type="InterPro" id="IPR027417">
    <property type="entry name" value="P-loop_NTPase"/>
</dbReference>
<dbReference type="Pfam" id="PF09397">
    <property type="entry name" value="FtsK_gamma"/>
    <property type="match status" value="1"/>
</dbReference>
<keyword evidence="9 15" id="KW-1133">Transmembrane helix</keyword>
<feature type="domain" description="FtsK" evidence="16">
    <location>
        <begin position="536"/>
        <end position="741"/>
    </location>
</feature>
<keyword evidence="10" id="KW-0238">DNA-binding</keyword>
<evidence type="ECO:0000259" key="16">
    <source>
        <dbReference type="PROSITE" id="PS50901"/>
    </source>
</evidence>
<dbReference type="Pfam" id="PF01580">
    <property type="entry name" value="FtsK_SpoIIIE"/>
    <property type="match status" value="1"/>
</dbReference>
<dbReference type="Pfam" id="PF17854">
    <property type="entry name" value="FtsK_alpha"/>
    <property type="match status" value="1"/>
</dbReference>
<dbReference type="SUPFAM" id="SSF46785">
    <property type="entry name" value="Winged helix' DNA-binding domain"/>
    <property type="match status" value="1"/>
</dbReference>
<dbReference type="Gene3D" id="1.10.10.10">
    <property type="entry name" value="Winged helix-like DNA-binding domain superfamily/Winged helix DNA-binding domain"/>
    <property type="match status" value="1"/>
</dbReference>
<feature type="region of interest" description="Disordered" evidence="14">
    <location>
        <begin position="278"/>
        <end position="314"/>
    </location>
</feature>
<dbReference type="GO" id="GO:0005886">
    <property type="term" value="C:plasma membrane"/>
    <property type="evidence" value="ECO:0007669"/>
    <property type="project" value="UniProtKB-SubCell"/>
</dbReference>
<dbReference type="GO" id="GO:0005524">
    <property type="term" value="F:ATP binding"/>
    <property type="evidence" value="ECO:0007669"/>
    <property type="project" value="UniProtKB-UniRule"/>
</dbReference>
<feature type="compositionally biased region" description="Acidic residues" evidence="14">
    <location>
        <begin position="240"/>
        <end position="254"/>
    </location>
</feature>
<evidence type="ECO:0000256" key="6">
    <source>
        <dbReference type="ARBA" id="ARBA00022741"/>
    </source>
</evidence>
<evidence type="ECO:0000256" key="4">
    <source>
        <dbReference type="ARBA" id="ARBA00022618"/>
    </source>
</evidence>
<keyword evidence="11 15" id="KW-0472">Membrane</keyword>
<feature type="region of interest" description="Disordered" evidence="14">
    <location>
        <begin position="1"/>
        <end position="28"/>
    </location>
</feature>
<keyword evidence="3" id="KW-1003">Cell membrane</keyword>
<proteinExistence type="inferred from homology"/>
<dbReference type="InterPro" id="IPR002543">
    <property type="entry name" value="FtsK_dom"/>
</dbReference>
<keyword evidence="18" id="KW-1185">Reference proteome</keyword>
<comment type="subcellular location">
    <subcellularLocation>
        <location evidence="1">Cell membrane</location>
        <topology evidence="1">Multi-pass membrane protein</topology>
    </subcellularLocation>
</comment>
<feature type="transmembrane region" description="Helical" evidence="15">
    <location>
        <begin position="51"/>
        <end position="72"/>
    </location>
</feature>
<evidence type="ECO:0000256" key="3">
    <source>
        <dbReference type="ARBA" id="ARBA00022475"/>
    </source>
</evidence>
<dbReference type="InterPro" id="IPR025199">
    <property type="entry name" value="FtsK_4TM"/>
</dbReference>
<dbReference type="PANTHER" id="PTHR22683">
    <property type="entry name" value="SPORULATION PROTEIN RELATED"/>
    <property type="match status" value="1"/>
</dbReference>
<dbReference type="InterPro" id="IPR036390">
    <property type="entry name" value="WH_DNA-bd_sf"/>
</dbReference>
<dbReference type="Pfam" id="PF13491">
    <property type="entry name" value="FtsK_4TM"/>
    <property type="match status" value="1"/>
</dbReference>
<keyword evidence="8 13" id="KW-0067">ATP-binding</keyword>
<dbReference type="GO" id="GO:0007059">
    <property type="term" value="P:chromosome segregation"/>
    <property type="evidence" value="ECO:0007669"/>
    <property type="project" value="UniProtKB-KW"/>
</dbReference>
<evidence type="ECO:0000256" key="13">
    <source>
        <dbReference type="PROSITE-ProRule" id="PRU00289"/>
    </source>
</evidence>
<feature type="transmembrane region" description="Helical" evidence="15">
    <location>
        <begin position="124"/>
        <end position="147"/>
    </location>
</feature>
<evidence type="ECO:0000256" key="12">
    <source>
        <dbReference type="ARBA" id="ARBA00023306"/>
    </source>
</evidence>
<feature type="region of interest" description="Disordered" evidence="14">
    <location>
        <begin position="239"/>
        <end position="266"/>
    </location>
</feature>
<evidence type="ECO:0000256" key="7">
    <source>
        <dbReference type="ARBA" id="ARBA00022829"/>
    </source>
</evidence>
<dbReference type="RefSeq" id="WP_116776273.1">
    <property type="nucleotide sequence ID" value="NZ_QDKG01000004.1"/>
</dbReference>
<evidence type="ECO:0000256" key="8">
    <source>
        <dbReference type="ARBA" id="ARBA00022840"/>
    </source>
</evidence>
<keyword evidence="7" id="KW-0159">Chromosome partition</keyword>
<dbReference type="InterPro" id="IPR018541">
    <property type="entry name" value="Ftsk_gamma"/>
</dbReference>
<dbReference type="Proteomes" id="UP000245627">
    <property type="component" value="Unassembled WGS sequence"/>
</dbReference>
<feature type="compositionally biased region" description="Basic and acidic residues" evidence="14">
    <location>
        <begin position="286"/>
        <end position="296"/>
    </location>
</feature>
<dbReference type="AlphaFoldDB" id="A0A2T8HHL5"/>
<feature type="binding site" evidence="13">
    <location>
        <begin position="554"/>
        <end position="561"/>
    </location>
    <ligand>
        <name>ATP</name>
        <dbReference type="ChEBI" id="CHEBI:30616"/>
    </ligand>
</feature>
<name>A0A2T8HHL5_9SPHI</name>
<dbReference type="InterPro" id="IPR041027">
    <property type="entry name" value="FtsK_alpha"/>
</dbReference>
<reference evidence="17 18" key="1">
    <citation type="submission" date="2018-04" db="EMBL/GenBank/DDBJ databases">
        <title>Sphingobacterium cortibacter sp. nov.</title>
        <authorList>
            <person name="Li Y."/>
        </authorList>
    </citation>
    <scope>NUCLEOTIDE SEQUENCE [LARGE SCALE GENOMIC DNA]</scope>
    <source>
        <strain evidence="17 18">2c-3</strain>
    </source>
</reference>
<dbReference type="Gene3D" id="3.40.50.300">
    <property type="entry name" value="P-loop containing nucleotide triphosphate hydrolases"/>
    <property type="match status" value="1"/>
</dbReference>
<feature type="transmembrane region" description="Helical" evidence="15">
    <location>
        <begin position="200"/>
        <end position="226"/>
    </location>
</feature>
<evidence type="ECO:0000256" key="1">
    <source>
        <dbReference type="ARBA" id="ARBA00004651"/>
    </source>
</evidence>
<dbReference type="PROSITE" id="PS50901">
    <property type="entry name" value="FTSK"/>
    <property type="match status" value="1"/>
</dbReference>
<dbReference type="InterPro" id="IPR036388">
    <property type="entry name" value="WH-like_DNA-bd_sf"/>
</dbReference>
<keyword evidence="4 17" id="KW-0132">Cell division</keyword>
<evidence type="ECO:0000256" key="10">
    <source>
        <dbReference type="ARBA" id="ARBA00023125"/>
    </source>
</evidence>
<dbReference type="OrthoDB" id="9807790at2"/>
<accession>A0A2T8HHL5</accession>
<dbReference type="SUPFAM" id="SSF52540">
    <property type="entry name" value="P-loop containing nucleoside triphosphate hydrolases"/>
    <property type="match status" value="1"/>
</dbReference>
<comment type="similarity">
    <text evidence="2">Belongs to the FtsK/SpoIIIE/SftA family.</text>
</comment>
<evidence type="ECO:0000256" key="15">
    <source>
        <dbReference type="SAM" id="Phobius"/>
    </source>
</evidence>
<keyword evidence="6 13" id="KW-0547">Nucleotide-binding</keyword>